<gene>
    <name evidence="2" type="ORF">LH29_02685</name>
</gene>
<feature type="transmembrane region" description="Helical" evidence="1">
    <location>
        <begin position="5"/>
        <end position="24"/>
    </location>
</feature>
<dbReference type="STRING" id="1544798.LH29_02685"/>
<feature type="transmembrane region" description="Helical" evidence="1">
    <location>
        <begin position="30"/>
        <end position="49"/>
    </location>
</feature>
<sequence>MKAFIVKLTGISLAIALIGWLVFSLAFPEYYLPVFPFLLLFFYLATMGIHSYQLKMAKKDIGKFTRSNMLVTFFKLVLYSVVAVVYIAVDKENALPFVICLMLLYLIYTFFEVTEITKATKSAERK</sequence>
<reference evidence="2 3" key="1">
    <citation type="submission" date="2014-09" db="EMBL/GenBank/DDBJ databases">
        <title>Draft Genome Sequence of Draconibacterium sp. JN14CK-3.</title>
        <authorList>
            <person name="Dong C."/>
            <person name="Lai Q."/>
            <person name="Shao Z."/>
        </authorList>
    </citation>
    <scope>NUCLEOTIDE SEQUENCE [LARGE SCALE GENOMIC DNA]</scope>
    <source>
        <strain evidence="2 3">JN14CK-3</strain>
    </source>
</reference>
<organism evidence="2 3">
    <name type="scientific">Draconibacterium sediminis</name>
    <dbReference type="NCBI Taxonomy" id="1544798"/>
    <lineage>
        <taxon>Bacteria</taxon>
        <taxon>Pseudomonadati</taxon>
        <taxon>Bacteroidota</taxon>
        <taxon>Bacteroidia</taxon>
        <taxon>Marinilabiliales</taxon>
        <taxon>Prolixibacteraceae</taxon>
        <taxon>Draconibacterium</taxon>
    </lineage>
</organism>
<comment type="caution">
    <text evidence="2">The sequence shown here is derived from an EMBL/GenBank/DDBJ whole genome shotgun (WGS) entry which is preliminary data.</text>
</comment>
<evidence type="ECO:0000313" key="3">
    <source>
        <dbReference type="Proteomes" id="UP000032544"/>
    </source>
</evidence>
<evidence type="ECO:0000313" key="2">
    <source>
        <dbReference type="EMBL" id="KJF44420.1"/>
    </source>
</evidence>
<protein>
    <submittedName>
        <fullName evidence="2">Uncharacterized protein</fullName>
    </submittedName>
</protein>
<keyword evidence="1" id="KW-0472">Membrane</keyword>
<proteinExistence type="predicted"/>
<dbReference type="OrthoDB" id="1122730at2"/>
<keyword evidence="1" id="KW-1133">Transmembrane helix</keyword>
<feature type="transmembrane region" description="Helical" evidence="1">
    <location>
        <begin position="94"/>
        <end position="111"/>
    </location>
</feature>
<keyword evidence="3" id="KW-1185">Reference proteome</keyword>
<keyword evidence="1" id="KW-0812">Transmembrane</keyword>
<evidence type="ECO:0000256" key="1">
    <source>
        <dbReference type="SAM" id="Phobius"/>
    </source>
</evidence>
<dbReference type="RefSeq" id="WP_045025974.1">
    <property type="nucleotide sequence ID" value="NZ_CAJXKZ010000024.1"/>
</dbReference>
<dbReference type="EMBL" id="JRHC01000001">
    <property type="protein sequence ID" value="KJF44420.1"/>
    <property type="molecule type" value="Genomic_DNA"/>
</dbReference>
<dbReference type="Proteomes" id="UP000032544">
    <property type="component" value="Unassembled WGS sequence"/>
</dbReference>
<name>A0A0D8JBR3_9BACT</name>
<accession>A0A0D8JBR3</accession>
<dbReference type="AlphaFoldDB" id="A0A0D8JBR3"/>
<feature type="transmembrane region" description="Helical" evidence="1">
    <location>
        <begin position="70"/>
        <end position="88"/>
    </location>
</feature>